<dbReference type="EMBL" id="HACG01048244">
    <property type="protein sequence ID" value="CEK95109.1"/>
    <property type="molecule type" value="Transcribed_RNA"/>
</dbReference>
<name>A0A0B7BQG5_9EUPU</name>
<evidence type="ECO:0000313" key="3">
    <source>
        <dbReference type="EMBL" id="CEK95112.1"/>
    </source>
</evidence>
<reference evidence="3" key="1">
    <citation type="submission" date="2014-12" db="EMBL/GenBank/DDBJ databases">
        <title>Insight into the proteome of Arion vulgaris.</title>
        <authorList>
            <person name="Aradska J."/>
            <person name="Bulat T."/>
            <person name="Smidak R."/>
            <person name="Sarate P."/>
            <person name="Gangsoo J."/>
            <person name="Sialana F."/>
            <person name="Bilban M."/>
            <person name="Lubec G."/>
        </authorList>
    </citation>
    <scope>NUCLEOTIDE SEQUENCE</scope>
    <source>
        <tissue evidence="3">Skin</tissue>
    </source>
</reference>
<dbReference type="EMBL" id="HACG01048249">
    <property type="protein sequence ID" value="CEK95114.1"/>
    <property type="molecule type" value="Transcribed_RNA"/>
</dbReference>
<proteinExistence type="predicted"/>
<evidence type="ECO:0000313" key="1">
    <source>
        <dbReference type="EMBL" id="CEK95105.1"/>
    </source>
</evidence>
<organism evidence="3">
    <name type="scientific">Arion vulgaris</name>
    <dbReference type="NCBI Taxonomy" id="1028688"/>
    <lineage>
        <taxon>Eukaryota</taxon>
        <taxon>Metazoa</taxon>
        <taxon>Spiralia</taxon>
        <taxon>Lophotrochozoa</taxon>
        <taxon>Mollusca</taxon>
        <taxon>Gastropoda</taxon>
        <taxon>Heterobranchia</taxon>
        <taxon>Euthyneura</taxon>
        <taxon>Panpulmonata</taxon>
        <taxon>Eupulmonata</taxon>
        <taxon>Stylommatophora</taxon>
        <taxon>Helicina</taxon>
        <taxon>Arionoidea</taxon>
        <taxon>Arionidae</taxon>
        <taxon>Arion</taxon>
    </lineage>
</organism>
<dbReference type="EMBL" id="HACG01048247">
    <property type="protein sequence ID" value="CEK95112.1"/>
    <property type="molecule type" value="Transcribed_RNA"/>
</dbReference>
<accession>A0A0B7BQG5</accession>
<evidence type="ECO:0000313" key="2">
    <source>
        <dbReference type="EMBL" id="CEK95109.1"/>
    </source>
</evidence>
<protein>
    <submittedName>
        <fullName evidence="3">Uncharacterized protein</fullName>
    </submittedName>
</protein>
<evidence type="ECO:0000313" key="5">
    <source>
        <dbReference type="EMBL" id="CEK95114.1"/>
    </source>
</evidence>
<dbReference type="EMBL" id="HACG01048248">
    <property type="protein sequence ID" value="CEK95113.1"/>
    <property type="molecule type" value="Transcribed_RNA"/>
</dbReference>
<gene>
    <name evidence="3" type="primary">ORF205477</name>
    <name evidence="1" type="synonym">ORF205441</name>
    <name evidence="2" type="synonym">ORF205463</name>
    <name evidence="4" type="synonym">ORF205480</name>
    <name evidence="5" type="synonym">ORF205484</name>
</gene>
<dbReference type="EMBL" id="HACG01048240">
    <property type="protein sequence ID" value="CEK95105.1"/>
    <property type="molecule type" value="Transcribed_RNA"/>
</dbReference>
<evidence type="ECO:0000313" key="4">
    <source>
        <dbReference type="EMBL" id="CEK95113.1"/>
    </source>
</evidence>
<dbReference type="AlphaFoldDB" id="A0A0B7BQG5"/>
<sequence>MIQMEKYTSMPLHPMKARLNDLALGRLKRSSFVHRGKRLKRQYQDDYQCTQHR</sequence>